<dbReference type="InterPro" id="IPR056599">
    <property type="entry name" value="AAA_lid_fung"/>
</dbReference>
<evidence type="ECO:0000259" key="2">
    <source>
        <dbReference type="SMART" id="SM00382"/>
    </source>
</evidence>
<reference evidence="3" key="2">
    <citation type="submission" date="2023-05" db="EMBL/GenBank/DDBJ databases">
        <authorList>
            <consortium name="Lawrence Berkeley National Laboratory"/>
            <person name="Steindorff A."/>
            <person name="Hensen N."/>
            <person name="Bonometti L."/>
            <person name="Westerberg I."/>
            <person name="Brannstrom I.O."/>
            <person name="Guillou S."/>
            <person name="Cros-Aarteil S."/>
            <person name="Calhoun S."/>
            <person name="Haridas S."/>
            <person name="Kuo A."/>
            <person name="Mondo S."/>
            <person name="Pangilinan J."/>
            <person name="Riley R."/>
            <person name="Labutti K."/>
            <person name="Andreopoulos B."/>
            <person name="Lipzen A."/>
            <person name="Chen C."/>
            <person name="Yanf M."/>
            <person name="Daum C."/>
            <person name="Ng V."/>
            <person name="Clum A."/>
            <person name="Ohm R."/>
            <person name="Martin F."/>
            <person name="Silar P."/>
            <person name="Natvig D."/>
            <person name="Lalanne C."/>
            <person name="Gautier V."/>
            <person name="Ament-Velasquez S.L."/>
            <person name="Kruys A."/>
            <person name="Hutchinson M.I."/>
            <person name="Powell A.J."/>
            <person name="Barry K."/>
            <person name="Miller A.N."/>
            <person name="Grigoriev I.V."/>
            <person name="Debuchy R."/>
            <person name="Gladieux P."/>
            <person name="Thoren M.H."/>
            <person name="Johannesson H."/>
        </authorList>
    </citation>
    <scope>NUCLEOTIDE SEQUENCE</scope>
    <source>
        <strain evidence="3">PSN293</strain>
    </source>
</reference>
<feature type="compositionally biased region" description="Polar residues" evidence="1">
    <location>
        <begin position="1230"/>
        <end position="1241"/>
    </location>
</feature>
<feature type="compositionally biased region" description="Low complexity" evidence="1">
    <location>
        <begin position="1183"/>
        <end position="1206"/>
    </location>
</feature>
<feature type="region of interest" description="Disordered" evidence="1">
    <location>
        <begin position="237"/>
        <end position="275"/>
    </location>
</feature>
<dbReference type="EMBL" id="MU858231">
    <property type="protein sequence ID" value="KAK4208724.1"/>
    <property type="molecule type" value="Genomic_DNA"/>
</dbReference>
<feature type="compositionally biased region" description="Gly residues" evidence="1">
    <location>
        <begin position="1278"/>
        <end position="1287"/>
    </location>
</feature>
<feature type="compositionally biased region" description="Low complexity" evidence="1">
    <location>
        <begin position="1379"/>
        <end position="1395"/>
    </location>
</feature>
<feature type="compositionally biased region" description="Low complexity" evidence="1">
    <location>
        <begin position="1328"/>
        <end position="1347"/>
    </location>
</feature>
<sequence>MGDSIPTKTMSPNQGPGSASNDRQLTLDYLNSEIKYNRDRINIIEEKLAELETPIPRRTFSVPDPARTDITDDTDIAGEYLCLTAAKTIPKVRECTFVEFKNRFDPKRRDGRCAVDVLVSGPLLHQEIQEEHSLRDKLFLKKPPKLATRIVDSKSLKKMVKLANVNVDLIAQVQSDAMKWPRRIRLQSPALIRMLARCNRESWTDRQRTYYRPFNALIYHHPSMKKILVELEERWGSQVDQEDPDQGTYVSDDDTETKASENGEADDDDSEEVVDSPKALRCLRAYVQYMEERILPDYHKYETMHGGSPDANVRFSDLWYLFRTGELVYRQVDGELPDRRDFRTGKRIWKTFYVDPIPEREMAAFTDDDEIRDTATKNDERTFRLGCYYVDYNGEEFVCVKTEVKIEQFSGEMPINSLPIYPMRFCQDWESRLQHATKTGEELIDFIQSRHCSYNGWTLTRDPSGEPTTDAKGKVLEQPEHINSEVMVDFGEAFQQCPQWRPPRASMREKIVDGLTLPEEFKIRWWSGEDRAILRGETTEQIPVRSGVTWKQRNAFVSQDPFLSTVCENVKHNRPTTVKHLDLGSDTKALLTGRVFAYVFQERKFAQLAVAKLRPSPQNGLPLNSLRIPDTIKHAIQGSIKGHFRQKTAERKIDQDWVSLDLIEGKGSGLFILLHGVPGVGKTATAEAIAKANGKPLFKITVGDLGMTPENLETSLREIFRLASIWDCILLLDEVDTFFSARSKSDAATTKNGLVSEFLRVLDYYDGILFLTTNRAGVLDEAFKSRIHYKIYYPNLSLEQTLDIWNLNIKRTQQIEKEICRAEEREGRQPLHINESELLDFARFHYEEGLKQGKGGHWNGRQIRNAFQVARSLAYYEHGIREEELLREAAAGNRDGGVMLSGPPVLDVSHFRTMHDITASFEKYCNATRGGYSDAETALENEYRHDRFRDPLTEALLNEYRQGFYQKLAQDQAQSQETVTEVLVHQHRYPNQNQSNPTGGQAQQGQPQYGQDQLRQMAFLQQQQQIATQRQDQGPSSSGMTFVPQGQLQGGGGTVNRNRSNSHRSNAGMPQAGSSPPPNITFDPSIAGQGNLTSQPQSGNPQRGGLFPGQPSNFGPRHTPSRDSLLGTAGSPGNSQNLGSEFNTSQGNTGGSPNPNAMTYPVNIGRPRSGTGASNLSVGLFPGQGNTSTPSQSQPQNQTQTQSFSGPYGGTPPNSNPNPRPSPNPNTSYGTQASGMTQLGTSPAPRGPSPAINIPSHNQSMSNIQDQRPGHGHRDSFGSGGSGGMAGSFGQQGQDNDPYYTYNNNNAGPGGARGQHPQPGQFNLASQNPNNGLNLNTGPGAWNPGQPQGLGMGMQMGAGFNFPQGNMQGMRTGGASGGQQQQQQQQQMQQQQQNQETDLSLDDSPFPL</sequence>
<evidence type="ECO:0000313" key="4">
    <source>
        <dbReference type="Proteomes" id="UP001301769"/>
    </source>
</evidence>
<dbReference type="Gene3D" id="3.40.50.300">
    <property type="entry name" value="P-loop containing nucleotide triphosphate hydrolases"/>
    <property type="match status" value="1"/>
</dbReference>
<dbReference type="GO" id="GO:0016887">
    <property type="term" value="F:ATP hydrolysis activity"/>
    <property type="evidence" value="ECO:0007669"/>
    <property type="project" value="InterPro"/>
</dbReference>
<dbReference type="Pfam" id="PF23232">
    <property type="entry name" value="AAA_lid_13"/>
    <property type="match status" value="1"/>
</dbReference>
<gene>
    <name evidence="3" type="ORF">QBC37DRAFT_431444</name>
</gene>
<feature type="compositionally biased region" description="Polar residues" evidence="1">
    <location>
        <begin position="1088"/>
        <end position="1101"/>
    </location>
</feature>
<feature type="region of interest" description="Disordered" evidence="1">
    <location>
        <begin position="990"/>
        <end position="1408"/>
    </location>
</feature>
<dbReference type="SUPFAM" id="SSF52540">
    <property type="entry name" value="P-loop containing nucleoside triphosphate hydrolases"/>
    <property type="match status" value="1"/>
</dbReference>
<feature type="region of interest" description="Disordered" evidence="1">
    <location>
        <begin position="1"/>
        <end position="23"/>
    </location>
</feature>
<comment type="caution">
    <text evidence="3">The sequence shown here is derived from an EMBL/GenBank/DDBJ whole genome shotgun (WGS) entry which is preliminary data.</text>
</comment>
<feature type="compositionally biased region" description="Polar residues" evidence="1">
    <location>
        <begin position="1318"/>
        <end position="1327"/>
    </location>
</feature>
<dbReference type="InterPro" id="IPR054289">
    <property type="entry name" value="DUF7025"/>
</dbReference>
<organism evidence="3 4">
    <name type="scientific">Rhypophila decipiens</name>
    <dbReference type="NCBI Taxonomy" id="261697"/>
    <lineage>
        <taxon>Eukaryota</taxon>
        <taxon>Fungi</taxon>
        <taxon>Dikarya</taxon>
        <taxon>Ascomycota</taxon>
        <taxon>Pezizomycotina</taxon>
        <taxon>Sordariomycetes</taxon>
        <taxon>Sordariomycetidae</taxon>
        <taxon>Sordariales</taxon>
        <taxon>Naviculisporaceae</taxon>
        <taxon>Rhypophila</taxon>
    </lineage>
</organism>
<feature type="compositionally biased region" description="Low complexity" evidence="1">
    <location>
        <begin position="999"/>
        <end position="1033"/>
    </location>
</feature>
<dbReference type="PANTHER" id="PTHR46411:SF3">
    <property type="entry name" value="AAA+ ATPASE DOMAIN-CONTAINING PROTEIN"/>
    <property type="match status" value="1"/>
</dbReference>
<evidence type="ECO:0000256" key="1">
    <source>
        <dbReference type="SAM" id="MobiDB-lite"/>
    </source>
</evidence>
<feature type="compositionally biased region" description="Low complexity" evidence="1">
    <location>
        <begin position="1288"/>
        <end position="1307"/>
    </location>
</feature>
<feature type="compositionally biased region" description="Acidic residues" evidence="1">
    <location>
        <begin position="263"/>
        <end position="274"/>
    </location>
</feature>
<dbReference type="Pfam" id="PF00004">
    <property type="entry name" value="AAA"/>
    <property type="match status" value="1"/>
</dbReference>
<dbReference type="SMART" id="SM00382">
    <property type="entry name" value="AAA"/>
    <property type="match status" value="1"/>
</dbReference>
<evidence type="ECO:0000313" key="3">
    <source>
        <dbReference type="EMBL" id="KAK4208724.1"/>
    </source>
</evidence>
<accession>A0AAN6XXX9</accession>
<proteinExistence type="predicted"/>
<feature type="compositionally biased region" description="Pro residues" evidence="1">
    <location>
        <begin position="1214"/>
        <end position="1224"/>
    </location>
</feature>
<dbReference type="PANTHER" id="PTHR46411">
    <property type="entry name" value="FAMILY ATPASE, PUTATIVE-RELATED"/>
    <property type="match status" value="1"/>
</dbReference>
<dbReference type="InterPro" id="IPR027417">
    <property type="entry name" value="P-loop_NTPase"/>
</dbReference>
<feature type="domain" description="AAA+ ATPase" evidence="2">
    <location>
        <begin position="668"/>
        <end position="797"/>
    </location>
</feature>
<dbReference type="InterPro" id="IPR003593">
    <property type="entry name" value="AAA+_ATPase"/>
</dbReference>
<dbReference type="Pfam" id="PF22942">
    <property type="entry name" value="DUF7025"/>
    <property type="match status" value="1"/>
</dbReference>
<dbReference type="InterPro" id="IPR003959">
    <property type="entry name" value="ATPase_AAA_core"/>
</dbReference>
<feature type="compositionally biased region" description="Polar residues" evidence="1">
    <location>
        <begin position="1255"/>
        <end position="1266"/>
    </location>
</feature>
<name>A0AAN6XXX9_9PEZI</name>
<protein>
    <recommendedName>
        <fullName evidence="2">AAA+ ATPase domain-containing protein</fullName>
    </recommendedName>
</protein>
<feature type="compositionally biased region" description="Acidic residues" evidence="1">
    <location>
        <begin position="240"/>
        <end position="255"/>
    </location>
</feature>
<feature type="compositionally biased region" description="Polar residues" evidence="1">
    <location>
        <begin position="1131"/>
        <end position="1157"/>
    </location>
</feature>
<keyword evidence="4" id="KW-1185">Reference proteome</keyword>
<dbReference type="GO" id="GO:0005524">
    <property type="term" value="F:ATP binding"/>
    <property type="evidence" value="ECO:0007669"/>
    <property type="project" value="InterPro"/>
</dbReference>
<dbReference type="CDD" id="cd19481">
    <property type="entry name" value="RecA-like_protease"/>
    <property type="match status" value="1"/>
</dbReference>
<dbReference type="Proteomes" id="UP001301769">
    <property type="component" value="Unassembled WGS sequence"/>
</dbReference>
<feature type="compositionally biased region" description="Polar residues" evidence="1">
    <location>
        <begin position="1034"/>
        <end position="1047"/>
    </location>
</feature>
<feature type="compositionally biased region" description="Low complexity" evidence="1">
    <location>
        <begin position="1056"/>
        <end position="1066"/>
    </location>
</feature>
<reference evidence="3" key="1">
    <citation type="journal article" date="2023" name="Mol. Phylogenet. Evol.">
        <title>Genome-scale phylogeny and comparative genomics of the fungal order Sordariales.</title>
        <authorList>
            <person name="Hensen N."/>
            <person name="Bonometti L."/>
            <person name="Westerberg I."/>
            <person name="Brannstrom I.O."/>
            <person name="Guillou S."/>
            <person name="Cros-Aarteil S."/>
            <person name="Calhoun S."/>
            <person name="Haridas S."/>
            <person name="Kuo A."/>
            <person name="Mondo S."/>
            <person name="Pangilinan J."/>
            <person name="Riley R."/>
            <person name="LaButti K."/>
            <person name="Andreopoulos B."/>
            <person name="Lipzen A."/>
            <person name="Chen C."/>
            <person name="Yan M."/>
            <person name="Daum C."/>
            <person name="Ng V."/>
            <person name="Clum A."/>
            <person name="Steindorff A."/>
            <person name="Ohm R.A."/>
            <person name="Martin F."/>
            <person name="Silar P."/>
            <person name="Natvig D.O."/>
            <person name="Lalanne C."/>
            <person name="Gautier V."/>
            <person name="Ament-Velasquez S.L."/>
            <person name="Kruys A."/>
            <person name="Hutchinson M.I."/>
            <person name="Powell A.J."/>
            <person name="Barry K."/>
            <person name="Miller A.N."/>
            <person name="Grigoriev I.V."/>
            <person name="Debuchy R."/>
            <person name="Gladieux P."/>
            <person name="Hiltunen Thoren M."/>
            <person name="Johannesson H."/>
        </authorList>
    </citation>
    <scope>NUCLEOTIDE SEQUENCE</scope>
    <source>
        <strain evidence="3">PSN293</strain>
    </source>
</reference>